<keyword evidence="2" id="KW-0812">Transmembrane</keyword>
<reference evidence="5" key="1">
    <citation type="submission" date="2018-07" db="EMBL/GenBank/DDBJ databases">
        <authorList>
            <person name="Kim H."/>
        </authorList>
    </citation>
    <scope>NUCLEOTIDE SEQUENCE [LARGE SCALE GENOMIC DNA]</scope>
    <source>
        <strain evidence="5">F02</strain>
    </source>
</reference>
<gene>
    <name evidence="4" type="ORF">DTO96_100449</name>
</gene>
<organism evidence="4 5">
    <name type="scientific">Ephemeroptericola cinctiostellae</name>
    <dbReference type="NCBI Taxonomy" id="2268024"/>
    <lineage>
        <taxon>Bacteria</taxon>
        <taxon>Pseudomonadati</taxon>
        <taxon>Pseudomonadota</taxon>
        <taxon>Betaproteobacteria</taxon>
        <taxon>Burkholderiales</taxon>
        <taxon>Burkholderiaceae</taxon>
        <taxon>Ephemeroptericola</taxon>
    </lineage>
</organism>
<evidence type="ECO:0008006" key="6">
    <source>
        <dbReference type="Google" id="ProtNLM"/>
    </source>
</evidence>
<dbReference type="EMBL" id="CP031124">
    <property type="protein sequence ID" value="AXF84739.1"/>
    <property type="molecule type" value="Genomic_DNA"/>
</dbReference>
<evidence type="ECO:0000256" key="1">
    <source>
        <dbReference type="ARBA" id="ARBA00004167"/>
    </source>
</evidence>
<dbReference type="OrthoDB" id="7981249at2"/>
<dbReference type="RefSeq" id="WP_114562009.1">
    <property type="nucleotide sequence ID" value="NZ_CP031124.1"/>
</dbReference>
<evidence type="ECO:0000313" key="5">
    <source>
        <dbReference type="Proteomes" id="UP000252182"/>
    </source>
</evidence>
<dbReference type="Proteomes" id="UP000252182">
    <property type="component" value="Chromosome"/>
</dbReference>
<proteinExistence type="predicted"/>
<dbReference type="PANTHER" id="PTHR21461">
    <property type="entry name" value="GLYCOSYLTRANSFERASE FAMILY 92 PROTEIN"/>
    <property type="match status" value="1"/>
</dbReference>
<dbReference type="GO" id="GO:0016757">
    <property type="term" value="F:glycosyltransferase activity"/>
    <property type="evidence" value="ECO:0007669"/>
    <property type="project" value="TreeGrafter"/>
</dbReference>
<comment type="subcellular location">
    <subcellularLocation>
        <location evidence="1">Membrane</location>
        <topology evidence="1">Single-pass membrane protein</topology>
    </subcellularLocation>
</comment>
<keyword evidence="3" id="KW-0472">Membrane</keyword>
<dbReference type="KEGG" id="hyf:DTO96_100449"/>
<dbReference type="GO" id="GO:0005737">
    <property type="term" value="C:cytoplasm"/>
    <property type="evidence" value="ECO:0007669"/>
    <property type="project" value="TreeGrafter"/>
</dbReference>
<evidence type="ECO:0000256" key="2">
    <source>
        <dbReference type="ARBA" id="ARBA00022692"/>
    </source>
</evidence>
<dbReference type="AlphaFoldDB" id="A0A345D8Q1"/>
<protein>
    <recommendedName>
        <fullName evidence="6">Glycosyltransferase family 92 protein</fullName>
    </recommendedName>
</protein>
<dbReference type="GO" id="GO:0016020">
    <property type="term" value="C:membrane"/>
    <property type="evidence" value="ECO:0007669"/>
    <property type="project" value="UniProtKB-SubCell"/>
</dbReference>
<sequence>MDIGITSVQRDRNPYIIEWIAFHLCVGFNRFYIYSHKSVDGMNETLHRIAKHYPVVVKEIDYDFPQHTVYIDSVHHHLPEVDWMAYIDGDEFLFPVQHADIKDALAPYQDKRLSALGVYWTCYGSSGHLEDPDGLLLEQYTRHSQPDFHANRYIKSIVKGKKNDHVQGVTAHIFATSDGTFDEKMRILTSHELMGNEHPSQEVFRINHYMTQSYDFYRRKKSQMIPPDGNFNSIRSLEVFDSLDRNECDDGIRYKFLVKLKLKVEEIKARIGAHAAHL</sequence>
<dbReference type="Pfam" id="PF13704">
    <property type="entry name" value="Glyco_tranf_2_4"/>
    <property type="match status" value="1"/>
</dbReference>
<evidence type="ECO:0000256" key="3">
    <source>
        <dbReference type="ARBA" id="ARBA00022989"/>
    </source>
</evidence>
<accession>A0A345D8Q1</accession>
<evidence type="ECO:0000313" key="4">
    <source>
        <dbReference type="EMBL" id="AXF84739.1"/>
    </source>
</evidence>
<keyword evidence="5" id="KW-1185">Reference proteome</keyword>
<name>A0A345D8Q1_9BURK</name>
<keyword evidence="3" id="KW-1133">Transmembrane helix</keyword>
<dbReference type="PANTHER" id="PTHR21461:SF69">
    <property type="entry name" value="GLYCOSYLTRANSFERASE FAMILY 92 PROTEIN"/>
    <property type="match status" value="1"/>
</dbReference>